<dbReference type="EMBL" id="JAXOVC010000009">
    <property type="protein sequence ID" value="KAK4497009.1"/>
    <property type="molecule type" value="Genomic_DNA"/>
</dbReference>
<organism evidence="2 3">
    <name type="scientific">Zasmidium cellare</name>
    <name type="common">Wine cellar mold</name>
    <name type="synonym">Racodium cellare</name>
    <dbReference type="NCBI Taxonomy" id="395010"/>
    <lineage>
        <taxon>Eukaryota</taxon>
        <taxon>Fungi</taxon>
        <taxon>Dikarya</taxon>
        <taxon>Ascomycota</taxon>
        <taxon>Pezizomycotina</taxon>
        <taxon>Dothideomycetes</taxon>
        <taxon>Dothideomycetidae</taxon>
        <taxon>Mycosphaerellales</taxon>
        <taxon>Mycosphaerellaceae</taxon>
        <taxon>Zasmidium</taxon>
    </lineage>
</organism>
<evidence type="ECO:0000313" key="2">
    <source>
        <dbReference type="EMBL" id="KAK4497009.1"/>
    </source>
</evidence>
<feature type="compositionally biased region" description="Low complexity" evidence="1">
    <location>
        <begin position="88"/>
        <end position="106"/>
    </location>
</feature>
<dbReference type="Proteomes" id="UP001305779">
    <property type="component" value="Unassembled WGS sequence"/>
</dbReference>
<evidence type="ECO:0000313" key="3">
    <source>
        <dbReference type="Proteomes" id="UP001305779"/>
    </source>
</evidence>
<proteinExistence type="predicted"/>
<accession>A0ABR0E6R0</accession>
<name>A0ABR0E6R0_ZASCE</name>
<sequence length="188" mass="20744">MTTVSMRWLERFPVTEIAGIAPINAFAGWGLETEENVGRSLIVRLRIGKERLEALLKKIEEKNDDNGSDADAEYEIDSQATISPPPSTNDRTTTTRNTNPTGRTNSAATSITTYTGTDPIPADILAAANAIHAVKKNKDGLPQKTILWEMDGFVASKGRLKKTNPLREWVGDDRLFSGLEWGWLMGEK</sequence>
<gene>
    <name evidence="2" type="ORF">PRZ48_011458</name>
</gene>
<evidence type="ECO:0000256" key="1">
    <source>
        <dbReference type="SAM" id="MobiDB-lite"/>
    </source>
</evidence>
<feature type="region of interest" description="Disordered" evidence="1">
    <location>
        <begin position="63"/>
        <end position="113"/>
    </location>
</feature>
<comment type="caution">
    <text evidence="2">The sequence shown here is derived from an EMBL/GenBank/DDBJ whole genome shotgun (WGS) entry which is preliminary data.</text>
</comment>
<keyword evidence="3" id="KW-1185">Reference proteome</keyword>
<reference evidence="2 3" key="1">
    <citation type="journal article" date="2023" name="G3 (Bethesda)">
        <title>A chromosome-level genome assembly of Zasmidium syzygii isolated from banana leaves.</title>
        <authorList>
            <person name="van Westerhoven A.C."/>
            <person name="Mehrabi R."/>
            <person name="Talebi R."/>
            <person name="Steentjes M.B.F."/>
            <person name="Corcolon B."/>
            <person name="Chong P.A."/>
            <person name="Kema G.H.J."/>
            <person name="Seidl M.F."/>
        </authorList>
    </citation>
    <scope>NUCLEOTIDE SEQUENCE [LARGE SCALE GENOMIC DNA]</scope>
    <source>
        <strain evidence="2 3">P124</strain>
    </source>
</reference>
<feature type="compositionally biased region" description="Acidic residues" evidence="1">
    <location>
        <begin position="66"/>
        <end position="76"/>
    </location>
</feature>
<protein>
    <submittedName>
        <fullName evidence="2">Uncharacterized protein</fullName>
    </submittedName>
</protein>